<dbReference type="AlphaFoldDB" id="A0A834SVE8"/>
<keyword evidence="3" id="KW-1185">Reference proteome</keyword>
<evidence type="ECO:0000259" key="1">
    <source>
        <dbReference type="Pfam" id="PF02721"/>
    </source>
</evidence>
<dbReference type="EMBL" id="JAAIUW010000011">
    <property type="protein sequence ID" value="KAF7810461.1"/>
    <property type="molecule type" value="Genomic_DNA"/>
</dbReference>
<comment type="caution">
    <text evidence="2">The sequence shown here is derived from an EMBL/GenBank/DDBJ whole genome shotgun (WGS) entry which is preliminary data.</text>
</comment>
<organism evidence="2 3">
    <name type="scientific">Senna tora</name>
    <dbReference type="NCBI Taxonomy" id="362788"/>
    <lineage>
        <taxon>Eukaryota</taxon>
        <taxon>Viridiplantae</taxon>
        <taxon>Streptophyta</taxon>
        <taxon>Embryophyta</taxon>
        <taxon>Tracheophyta</taxon>
        <taxon>Spermatophyta</taxon>
        <taxon>Magnoliopsida</taxon>
        <taxon>eudicotyledons</taxon>
        <taxon>Gunneridae</taxon>
        <taxon>Pentapetalae</taxon>
        <taxon>rosids</taxon>
        <taxon>fabids</taxon>
        <taxon>Fabales</taxon>
        <taxon>Fabaceae</taxon>
        <taxon>Caesalpinioideae</taxon>
        <taxon>Cassia clade</taxon>
        <taxon>Senna</taxon>
    </lineage>
</organism>
<dbReference type="InterPro" id="IPR003871">
    <property type="entry name" value="RFA1B/D_OB_1st"/>
</dbReference>
<dbReference type="OrthoDB" id="1750550at2759"/>
<dbReference type="Pfam" id="PF02721">
    <property type="entry name" value="DUF223"/>
    <property type="match status" value="1"/>
</dbReference>
<dbReference type="InterPro" id="IPR012340">
    <property type="entry name" value="NA-bd_OB-fold"/>
</dbReference>
<evidence type="ECO:0000313" key="2">
    <source>
        <dbReference type="EMBL" id="KAF7810461.1"/>
    </source>
</evidence>
<accession>A0A834SVE8</accession>
<protein>
    <submittedName>
        <fullName evidence="2">Replication protein A 70 kDa DNA-binding subunit C-like</fullName>
    </submittedName>
</protein>
<feature type="domain" description="Replication protein A 70 kDa DNA-binding subunit B/D first OB fold" evidence="1">
    <location>
        <begin position="1"/>
        <end position="66"/>
    </location>
</feature>
<sequence length="234" mass="26147">MVLCDREGFKIGAHVRSPFVVKLVNILKEGSIYTSLNSTSGGNSGGFHAGNHAFKLNFQFQTRVAETNDDGSIQRYGFEFVLAQRIFSSELNPEILVDVIGRLCDMSVVHQSSPTDPKTMRVTIDIEDQMETRLSITLWGTFIDQIVDFTKKAFRRCCCNCYSILHTKAAAHLATQCASSMPLSSGVRGFEHCGRHRNFQERGTIPATWAEIRTRGRSRGPLHIQSNVETVMKS</sequence>
<dbReference type="SUPFAM" id="SSF50249">
    <property type="entry name" value="Nucleic acid-binding proteins"/>
    <property type="match status" value="1"/>
</dbReference>
<name>A0A834SVE8_9FABA</name>
<dbReference type="GO" id="GO:0003677">
    <property type="term" value="F:DNA binding"/>
    <property type="evidence" value="ECO:0007669"/>
    <property type="project" value="UniProtKB-KW"/>
</dbReference>
<dbReference type="Gene3D" id="2.40.50.140">
    <property type="entry name" value="Nucleic acid-binding proteins"/>
    <property type="match status" value="1"/>
</dbReference>
<reference evidence="2" key="1">
    <citation type="submission" date="2020-09" db="EMBL/GenBank/DDBJ databases">
        <title>Genome-Enabled Discovery of Anthraquinone Biosynthesis in Senna tora.</title>
        <authorList>
            <person name="Kang S.-H."/>
            <person name="Pandey R.P."/>
            <person name="Lee C.-M."/>
            <person name="Sim J.-S."/>
            <person name="Jeong J.-T."/>
            <person name="Choi B.-S."/>
            <person name="Jung M."/>
            <person name="Ginzburg D."/>
            <person name="Zhao K."/>
            <person name="Won S.Y."/>
            <person name="Oh T.-J."/>
            <person name="Yu Y."/>
            <person name="Kim N.-H."/>
            <person name="Lee O.R."/>
            <person name="Lee T.-H."/>
            <person name="Bashyal P."/>
            <person name="Kim T.-S."/>
            <person name="Lee W.-H."/>
            <person name="Kawkins C."/>
            <person name="Kim C.-K."/>
            <person name="Kim J.S."/>
            <person name="Ahn B.O."/>
            <person name="Rhee S.Y."/>
            <person name="Sohng J.K."/>
        </authorList>
    </citation>
    <scope>NUCLEOTIDE SEQUENCE</scope>
    <source>
        <tissue evidence="2">Leaf</tissue>
    </source>
</reference>
<keyword evidence="2" id="KW-0238">DNA-binding</keyword>
<proteinExistence type="predicted"/>
<gene>
    <name evidence="2" type="ORF">G2W53_037204</name>
</gene>
<evidence type="ECO:0000313" key="3">
    <source>
        <dbReference type="Proteomes" id="UP000634136"/>
    </source>
</evidence>
<dbReference type="Proteomes" id="UP000634136">
    <property type="component" value="Unassembled WGS sequence"/>
</dbReference>